<dbReference type="CDD" id="cd00198">
    <property type="entry name" value="vWFA"/>
    <property type="match status" value="1"/>
</dbReference>
<dbReference type="SUPFAM" id="SSF53300">
    <property type="entry name" value="vWA-like"/>
    <property type="match status" value="1"/>
</dbReference>
<comment type="caution">
    <text evidence="2">The sequence shown here is derived from an EMBL/GenBank/DDBJ whole genome shotgun (WGS) entry which is preliminary data.</text>
</comment>
<reference evidence="2 3" key="1">
    <citation type="submission" date="2019-02" db="EMBL/GenBank/DDBJ databases">
        <title>Deep-cultivation of Planctomycetes and their phenomic and genomic characterization uncovers novel biology.</title>
        <authorList>
            <person name="Wiegand S."/>
            <person name="Jogler M."/>
            <person name="Boedeker C."/>
            <person name="Pinto D."/>
            <person name="Vollmers J."/>
            <person name="Rivas-Marin E."/>
            <person name="Kohn T."/>
            <person name="Peeters S.H."/>
            <person name="Heuer A."/>
            <person name="Rast P."/>
            <person name="Oberbeckmann S."/>
            <person name="Bunk B."/>
            <person name="Jeske O."/>
            <person name="Meyerdierks A."/>
            <person name="Storesund J.E."/>
            <person name="Kallscheuer N."/>
            <person name="Luecker S."/>
            <person name="Lage O.M."/>
            <person name="Pohl T."/>
            <person name="Merkel B.J."/>
            <person name="Hornburger P."/>
            <person name="Mueller R.-W."/>
            <person name="Bruemmer F."/>
            <person name="Labrenz M."/>
            <person name="Spormann A.M."/>
            <person name="Op Den Camp H."/>
            <person name="Overmann J."/>
            <person name="Amann R."/>
            <person name="Jetten M.S.M."/>
            <person name="Mascher T."/>
            <person name="Medema M.H."/>
            <person name="Devos D.P."/>
            <person name="Kaster A.-K."/>
            <person name="Ovreas L."/>
            <person name="Rohde M."/>
            <person name="Galperin M.Y."/>
            <person name="Jogler C."/>
        </authorList>
    </citation>
    <scope>NUCLEOTIDE SEQUENCE [LARGE SCALE GENOMIC DNA]</scope>
    <source>
        <strain evidence="2 3">Pla52o</strain>
    </source>
</reference>
<keyword evidence="3" id="KW-1185">Reference proteome</keyword>
<dbReference type="EMBL" id="SJPT01000001">
    <property type="protein sequence ID" value="TWU26589.1"/>
    <property type="molecule type" value="Genomic_DNA"/>
</dbReference>
<evidence type="ECO:0000256" key="1">
    <source>
        <dbReference type="SAM" id="Coils"/>
    </source>
</evidence>
<evidence type="ECO:0000313" key="2">
    <source>
        <dbReference type="EMBL" id="TWU26589.1"/>
    </source>
</evidence>
<dbReference type="OrthoDB" id="9766126at2"/>
<feature type="coiled-coil region" evidence="1">
    <location>
        <begin position="181"/>
        <end position="250"/>
    </location>
</feature>
<dbReference type="Gene3D" id="3.40.50.410">
    <property type="entry name" value="von Willebrand factor, type A domain"/>
    <property type="match status" value="1"/>
</dbReference>
<dbReference type="AlphaFoldDB" id="A0A5C6CV72"/>
<protein>
    <submittedName>
        <fullName evidence="2">Uncharacterized protein</fullName>
    </submittedName>
</protein>
<dbReference type="InterPro" id="IPR036465">
    <property type="entry name" value="vWFA_dom_sf"/>
</dbReference>
<accession>A0A5C6CV72</accession>
<sequence>MDRRLGGVIHAYQKYDPVQFPSPSQPPPDLVSSAFEQALMYGNYHELTEEELARAIRLDPSQLASLGPSLEMLRAILEERKRKILATYECDTVQKKARKAFHQSAKQVRLPKTLDKHFQRAIAQEQPYLLESLWYQAGDDQSAAARDLLKVTQRMSDKHHIEELASSYHFTGLESMSIDKALEVKEELEKIDELLKQLEEAEKTAQIAIIDMDLLSEFTQPGDMQQLEEMRRQLENLAREQAERQGLEKDPNKQGGFRLTPKAYKIFQGRLLERIFSQLAPSRSGRHAGDVVGEGAVELQRTRPYEFGDSVANMDLPQTIINALLRQGDERPLRLRSDDIVVHQTRNHPKCATCVIMDMSGSMRYDGQYINVKRMALAMQGLIQSEYPGDFLRFIEMYTFAKLVSPGEIIELMPKTVTIHDPWVRLKADMSDDELSEHQVHPHFTNIQHALKLARQNLVNSDTPNRQIVLITDGLPTAHFEDEWLYMLYPPDPMTEQATMREARLCQKEGITINLFLVPSWSQNEEDIRFAYRLAETTQGRVFFTSGRDLDRFVVWDYVQNRRDIIS</sequence>
<keyword evidence="1" id="KW-0175">Coiled coil</keyword>
<name>A0A5C6CV72_9BACT</name>
<gene>
    <name evidence="2" type="ORF">Pla52o_04420</name>
</gene>
<dbReference type="Proteomes" id="UP000316304">
    <property type="component" value="Unassembled WGS sequence"/>
</dbReference>
<proteinExistence type="predicted"/>
<dbReference type="RefSeq" id="WP_146592914.1">
    <property type="nucleotide sequence ID" value="NZ_SJPT01000001.1"/>
</dbReference>
<organism evidence="2 3">
    <name type="scientific">Novipirellula galeiformis</name>
    <dbReference type="NCBI Taxonomy" id="2528004"/>
    <lineage>
        <taxon>Bacteria</taxon>
        <taxon>Pseudomonadati</taxon>
        <taxon>Planctomycetota</taxon>
        <taxon>Planctomycetia</taxon>
        <taxon>Pirellulales</taxon>
        <taxon>Pirellulaceae</taxon>
        <taxon>Novipirellula</taxon>
    </lineage>
</organism>
<evidence type="ECO:0000313" key="3">
    <source>
        <dbReference type="Proteomes" id="UP000316304"/>
    </source>
</evidence>